<feature type="domain" description="N-terminal Ras-GEF" evidence="7">
    <location>
        <begin position="490"/>
        <end position="603"/>
    </location>
</feature>
<dbReference type="Pfam" id="PF12796">
    <property type="entry name" value="Ank_2"/>
    <property type="match status" value="1"/>
</dbReference>
<dbReference type="InterPro" id="IPR036964">
    <property type="entry name" value="RASGEF_cat_dom_sf"/>
</dbReference>
<keyword evidence="2" id="KW-0040">ANK repeat</keyword>
<organism evidence="8 9">
    <name type="scientific">Allomyces macrogynus (strain ATCC 38327)</name>
    <name type="common">Allomyces javanicus var. macrogynus</name>
    <dbReference type="NCBI Taxonomy" id="578462"/>
    <lineage>
        <taxon>Eukaryota</taxon>
        <taxon>Fungi</taxon>
        <taxon>Fungi incertae sedis</taxon>
        <taxon>Blastocladiomycota</taxon>
        <taxon>Blastocladiomycetes</taxon>
        <taxon>Blastocladiales</taxon>
        <taxon>Blastocladiaceae</taxon>
        <taxon>Allomyces</taxon>
    </lineage>
</organism>
<dbReference type="Proteomes" id="UP000054350">
    <property type="component" value="Unassembled WGS sequence"/>
</dbReference>
<feature type="compositionally biased region" description="Low complexity" evidence="5">
    <location>
        <begin position="330"/>
        <end position="381"/>
    </location>
</feature>
<accession>A0A0L0SSD6</accession>
<dbReference type="AlphaFoldDB" id="A0A0L0SSD6"/>
<feature type="repeat" description="ANK" evidence="2">
    <location>
        <begin position="83"/>
        <end position="115"/>
    </location>
</feature>
<feature type="region of interest" description="Disordered" evidence="5">
    <location>
        <begin position="329"/>
        <end position="383"/>
    </location>
</feature>
<evidence type="ECO:0000259" key="7">
    <source>
        <dbReference type="PROSITE" id="PS50212"/>
    </source>
</evidence>
<feature type="domain" description="Ras-GEF" evidence="6">
    <location>
        <begin position="693"/>
        <end position="924"/>
    </location>
</feature>
<evidence type="ECO:0000256" key="4">
    <source>
        <dbReference type="SAM" id="Coils"/>
    </source>
</evidence>
<dbReference type="Pfam" id="PF00617">
    <property type="entry name" value="RasGEF"/>
    <property type="match status" value="1"/>
</dbReference>
<dbReference type="SMART" id="SM00248">
    <property type="entry name" value="ANK"/>
    <property type="match status" value="2"/>
</dbReference>
<dbReference type="Gene3D" id="1.10.840.10">
    <property type="entry name" value="Ras guanine-nucleotide exchange factors catalytic domain"/>
    <property type="match status" value="1"/>
</dbReference>
<evidence type="ECO:0000256" key="3">
    <source>
        <dbReference type="PROSITE-ProRule" id="PRU00168"/>
    </source>
</evidence>
<evidence type="ECO:0008006" key="10">
    <source>
        <dbReference type="Google" id="ProtNLM"/>
    </source>
</evidence>
<evidence type="ECO:0000256" key="2">
    <source>
        <dbReference type="PROSITE-ProRule" id="PRU00023"/>
    </source>
</evidence>
<evidence type="ECO:0000313" key="8">
    <source>
        <dbReference type="EMBL" id="KNE65284.1"/>
    </source>
</evidence>
<evidence type="ECO:0000256" key="1">
    <source>
        <dbReference type="ARBA" id="ARBA00022658"/>
    </source>
</evidence>
<dbReference type="InterPro" id="IPR001895">
    <property type="entry name" value="RASGEF_cat_dom"/>
</dbReference>
<dbReference type="GO" id="GO:0007265">
    <property type="term" value="P:Ras protein signal transduction"/>
    <property type="evidence" value="ECO:0007669"/>
    <property type="project" value="TreeGrafter"/>
</dbReference>
<dbReference type="InterPro" id="IPR000651">
    <property type="entry name" value="Ras-like_Gua-exchang_fac_N"/>
</dbReference>
<dbReference type="InterPro" id="IPR002110">
    <property type="entry name" value="Ankyrin_rpt"/>
</dbReference>
<dbReference type="SUPFAM" id="SSF48366">
    <property type="entry name" value="Ras GEF"/>
    <property type="match status" value="1"/>
</dbReference>
<evidence type="ECO:0000313" key="9">
    <source>
        <dbReference type="Proteomes" id="UP000054350"/>
    </source>
</evidence>
<feature type="region of interest" description="Disordered" evidence="5">
    <location>
        <begin position="139"/>
        <end position="158"/>
    </location>
</feature>
<feature type="coiled-coil region" evidence="4">
    <location>
        <begin position="417"/>
        <end position="444"/>
    </location>
</feature>
<dbReference type="CDD" id="cd06224">
    <property type="entry name" value="REM"/>
    <property type="match status" value="1"/>
</dbReference>
<dbReference type="SMART" id="SM00229">
    <property type="entry name" value="RasGEFN"/>
    <property type="match status" value="1"/>
</dbReference>
<dbReference type="PROSITE" id="PS50297">
    <property type="entry name" value="ANK_REP_REGION"/>
    <property type="match status" value="2"/>
</dbReference>
<dbReference type="PROSITE" id="PS50088">
    <property type="entry name" value="ANK_REPEAT"/>
    <property type="match status" value="2"/>
</dbReference>
<dbReference type="PROSITE" id="PS50009">
    <property type="entry name" value="RASGEF_CAT"/>
    <property type="match status" value="1"/>
</dbReference>
<dbReference type="PANTHER" id="PTHR23113">
    <property type="entry name" value="GUANINE NUCLEOTIDE EXCHANGE FACTOR"/>
    <property type="match status" value="1"/>
</dbReference>
<feature type="repeat" description="ANK" evidence="2">
    <location>
        <begin position="49"/>
        <end position="72"/>
    </location>
</feature>
<keyword evidence="4" id="KW-0175">Coiled coil</keyword>
<sequence>MMRPSSTTLPSGTTMDEIIEAAIATDYARVHWLLDQQSPKQLSYARLHDGQTLLHAACLLGQDRLVQLLLDKIPVNISAQDNEGNTALHVAALMGHIACAALLVACGASPTAANYRGQTPVNLAPESAEWASLFDGVPGRFPSNSRRRTGDAATTTTTTAPTAAAFRAALPNDVDQLRDIIVHLVAGQSRFQAHCHATIAQLVEEKWTLQQTVEHHRELLGDSSDLTQLNAMQELQFYRERNDYLMQLIAKQRHQLHTLQRDLALKESTFQTQLAQLTEQHRTELREVARTSQQTIHDMHRQMSMRSVSVDTAVVLGTKSVAEMLDEHAAAAAGTSTSRPASRSTSPWSPDRPSSRAAAAAAAAMAGSSSSATAAVTAPPRTLRRAQGAVVSATMSDKETMVTPTTPDAAFDLESTRLELVDKLRSAEARNSILERELADMRQSLVGLHEHVLHEVMQEASRGQADMDARDESQGLILFANGGAAEADGGQRQIRAAVPEKLVERLIVGHPIDYQLRNTFLLTYREFMTAEDVLAAIQALYRPRKSKIVSRIYNVLSDWMTKYWCDFQGEFLQRVMSFLRDHIVPEDQPEILPQIECLVKSKLNSEFSGLITTTTTALGDAVLRTHPAPPPPVLPKYLRDPLPVGSIGSAAGLGSNPSSSATLAAVGTLSKSTAWLRGGSRKEGKGIRFLDLSMVEVARQLTLVESELFRAMSPLELIGINWMRKNKEETATTVLAMTRWFNHVMQWVRSEVLMTRETKTRAVVFERFILLADELLKLNNFNGVSEIMAALESSAVWRLERTKSLIPTKSKRMLQDLVANCSPDINYKSLRALMRDAQPPAVPFPAILERDLYYLDRSLARSIDGKLVNFQRYQVMADLIQKFQYLQSEGYNLTPVPEIQAYVRDYVPLSDDDAYERSLTCEPR</sequence>
<dbReference type="Gene3D" id="1.20.870.10">
    <property type="entry name" value="Son of sevenless (SoS) protein Chain: S domain 1"/>
    <property type="match status" value="1"/>
</dbReference>
<dbReference type="SMART" id="SM00147">
    <property type="entry name" value="RasGEF"/>
    <property type="match status" value="1"/>
</dbReference>
<dbReference type="GO" id="GO:0005085">
    <property type="term" value="F:guanyl-nucleotide exchange factor activity"/>
    <property type="evidence" value="ECO:0007669"/>
    <property type="project" value="UniProtKB-KW"/>
</dbReference>
<keyword evidence="9" id="KW-1185">Reference proteome</keyword>
<reference evidence="9" key="2">
    <citation type="submission" date="2009-11" db="EMBL/GenBank/DDBJ databases">
        <title>The Genome Sequence of Allomyces macrogynus strain ATCC 38327.</title>
        <authorList>
            <consortium name="The Broad Institute Genome Sequencing Platform"/>
            <person name="Russ C."/>
            <person name="Cuomo C."/>
            <person name="Shea T."/>
            <person name="Young S.K."/>
            <person name="Zeng Q."/>
            <person name="Koehrsen M."/>
            <person name="Haas B."/>
            <person name="Borodovsky M."/>
            <person name="Guigo R."/>
            <person name="Alvarado L."/>
            <person name="Berlin A."/>
            <person name="Borenstein D."/>
            <person name="Chen Z."/>
            <person name="Engels R."/>
            <person name="Freedman E."/>
            <person name="Gellesch M."/>
            <person name="Goldberg J."/>
            <person name="Griggs A."/>
            <person name="Gujja S."/>
            <person name="Heiman D."/>
            <person name="Hepburn T."/>
            <person name="Howarth C."/>
            <person name="Jen D."/>
            <person name="Larson L."/>
            <person name="Lewis B."/>
            <person name="Mehta T."/>
            <person name="Park D."/>
            <person name="Pearson M."/>
            <person name="Roberts A."/>
            <person name="Saif S."/>
            <person name="Shenoy N."/>
            <person name="Sisk P."/>
            <person name="Stolte C."/>
            <person name="Sykes S."/>
            <person name="Walk T."/>
            <person name="White J."/>
            <person name="Yandava C."/>
            <person name="Burger G."/>
            <person name="Gray M.W."/>
            <person name="Holland P.W.H."/>
            <person name="King N."/>
            <person name="Lang F.B.F."/>
            <person name="Roger A.J."/>
            <person name="Ruiz-Trillo I."/>
            <person name="Lander E."/>
            <person name="Nusbaum C."/>
        </authorList>
    </citation>
    <scope>NUCLEOTIDE SEQUENCE [LARGE SCALE GENOMIC DNA]</scope>
    <source>
        <strain evidence="9">ATCC 38327</strain>
    </source>
</reference>
<dbReference type="OrthoDB" id="546434at2759"/>
<evidence type="ECO:0000259" key="6">
    <source>
        <dbReference type="PROSITE" id="PS50009"/>
    </source>
</evidence>
<keyword evidence="1 3" id="KW-0344">Guanine-nucleotide releasing factor</keyword>
<dbReference type="eggNOG" id="KOG3417">
    <property type="taxonomic scope" value="Eukaryota"/>
</dbReference>
<dbReference type="VEuPathDB" id="FungiDB:AMAG_10926"/>
<proteinExistence type="predicted"/>
<evidence type="ECO:0000256" key="5">
    <source>
        <dbReference type="SAM" id="MobiDB-lite"/>
    </source>
</evidence>
<name>A0A0L0SSD6_ALLM3</name>
<reference evidence="8 9" key="1">
    <citation type="submission" date="2009-11" db="EMBL/GenBank/DDBJ databases">
        <title>Annotation of Allomyces macrogynus ATCC 38327.</title>
        <authorList>
            <consortium name="The Broad Institute Genome Sequencing Platform"/>
            <person name="Russ C."/>
            <person name="Cuomo C."/>
            <person name="Burger G."/>
            <person name="Gray M.W."/>
            <person name="Holland P.W.H."/>
            <person name="King N."/>
            <person name="Lang F.B.F."/>
            <person name="Roger A.J."/>
            <person name="Ruiz-Trillo I."/>
            <person name="Young S.K."/>
            <person name="Zeng Q."/>
            <person name="Gargeya S."/>
            <person name="Fitzgerald M."/>
            <person name="Haas B."/>
            <person name="Abouelleil A."/>
            <person name="Alvarado L."/>
            <person name="Arachchi H.M."/>
            <person name="Berlin A."/>
            <person name="Chapman S.B."/>
            <person name="Gearin G."/>
            <person name="Goldberg J."/>
            <person name="Griggs A."/>
            <person name="Gujja S."/>
            <person name="Hansen M."/>
            <person name="Heiman D."/>
            <person name="Howarth C."/>
            <person name="Larimer J."/>
            <person name="Lui A."/>
            <person name="MacDonald P.J.P."/>
            <person name="McCowen C."/>
            <person name="Montmayeur A."/>
            <person name="Murphy C."/>
            <person name="Neiman D."/>
            <person name="Pearson M."/>
            <person name="Priest M."/>
            <person name="Roberts A."/>
            <person name="Saif S."/>
            <person name="Shea T."/>
            <person name="Sisk P."/>
            <person name="Stolte C."/>
            <person name="Sykes S."/>
            <person name="Wortman J."/>
            <person name="Nusbaum C."/>
            <person name="Birren B."/>
        </authorList>
    </citation>
    <scope>NUCLEOTIDE SEQUENCE [LARGE SCALE GENOMIC DNA]</scope>
    <source>
        <strain evidence="8 9">ATCC 38327</strain>
    </source>
</reference>
<dbReference type="Gene3D" id="1.25.40.20">
    <property type="entry name" value="Ankyrin repeat-containing domain"/>
    <property type="match status" value="1"/>
</dbReference>
<dbReference type="InterPro" id="IPR008937">
    <property type="entry name" value="Ras-like_GEF"/>
</dbReference>
<gene>
    <name evidence="8" type="ORF">AMAG_10926</name>
</gene>
<dbReference type="GO" id="GO:0005886">
    <property type="term" value="C:plasma membrane"/>
    <property type="evidence" value="ECO:0007669"/>
    <property type="project" value="TreeGrafter"/>
</dbReference>
<dbReference type="STRING" id="578462.A0A0L0SSD6"/>
<dbReference type="EMBL" id="GG745347">
    <property type="protein sequence ID" value="KNE65284.1"/>
    <property type="molecule type" value="Genomic_DNA"/>
</dbReference>
<dbReference type="Pfam" id="PF00618">
    <property type="entry name" value="RasGEF_N"/>
    <property type="match status" value="1"/>
</dbReference>
<dbReference type="CDD" id="cd00155">
    <property type="entry name" value="RasGEF"/>
    <property type="match status" value="1"/>
</dbReference>
<dbReference type="PROSITE" id="PS50212">
    <property type="entry name" value="RASGEF_NTER"/>
    <property type="match status" value="1"/>
</dbReference>
<dbReference type="InterPro" id="IPR023578">
    <property type="entry name" value="Ras_GEF_dom_sf"/>
</dbReference>
<dbReference type="SUPFAM" id="SSF48403">
    <property type="entry name" value="Ankyrin repeat"/>
    <property type="match status" value="1"/>
</dbReference>
<dbReference type="eggNOG" id="KOG4177">
    <property type="taxonomic scope" value="Eukaryota"/>
</dbReference>
<protein>
    <recommendedName>
        <fullName evidence="10">Ras-GEF domain-containing protein</fullName>
    </recommendedName>
</protein>
<dbReference type="PANTHER" id="PTHR23113:SF363">
    <property type="entry name" value="PROTEIN SON OF SEVENLESS"/>
    <property type="match status" value="1"/>
</dbReference>
<dbReference type="InterPro" id="IPR036770">
    <property type="entry name" value="Ankyrin_rpt-contain_sf"/>
</dbReference>